<feature type="signal peptide" evidence="1">
    <location>
        <begin position="1"/>
        <end position="20"/>
    </location>
</feature>
<evidence type="ECO:0000313" key="2">
    <source>
        <dbReference type="EMBL" id="EFO14901.1"/>
    </source>
</evidence>
<feature type="chain" id="PRO_5010214679" evidence="1">
    <location>
        <begin position="21"/>
        <end position="104"/>
    </location>
</feature>
<dbReference type="RefSeq" id="XP_003149168.1">
    <property type="nucleotide sequence ID" value="XM_003149120.1"/>
</dbReference>
<dbReference type="OrthoDB" id="5912039at2759"/>
<keyword evidence="1" id="KW-0732">Signal</keyword>
<name>A0A1S0TJ80_LOALO</name>
<dbReference type="AlphaFoldDB" id="A0A1S0TJ80"/>
<dbReference type="KEGG" id="loa:LOAG_13614"/>
<gene>
    <name evidence="2" type="ORF">LOAG_13614</name>
</gene>
<dbReference type="EMBL" id="JH712555">
    <property type="protein sequence ID" value="EFO14901.1"/>
    <property type="molecule type" value="Genomic_DNA"/>
</dbReference>
<evidence type="ECO:0000256" key="1">
    <source>
        <dbReference type="SAM" id="SignalP"/>
    </source>
</evidence>
<organism evidence="2">
    <name type="scientific">Loa loa</name>
    <name type="common">Eye worm</name>
    <name type="synonym">Filaria loa</name>
    <dbReference type="NCBI Taxonomy" id="7209"/>
    <lineage>
        <taxon>Eukaryota</taxon>
        <taxon>Metazoa</taxon>
        <taxon>Ecdysozoa</taxon>
        <taxon>Nematoda</taxon>
        <taxon>Chromadorea</taxon>
        <taxon>Rhabditida</taxon>
        <taxon>Spirurina</taxon>
        <taxon>Spiruromorpha</taxon>
        <taxon>Filarioidea</taxon>
        <taxon>Onchocercidae</taxon>
        <taxon>Loa</taxon>
    </lineage>
</organism>
<sequence length="104" mass="11857">MIYLNLLNLIIINLFHIHYAQRLTPIIGDKCDINSPEVLIGGKETQFFLKCEQSLQSETDKGVWVVKKSSSINYNICNITNKFYSDTCNCCINSREQATIATIH</sequence>
<proteinExistence type="predicted"/>
<dbReference type="GeneID" id="9951085"/>
<protein>
    <submittedName>
        <fullName evidence="2">Uncharacterized protein</fullName>
    </submittedName>
</protein>
<dbReference type="CTD" id="9951085"/>
<reference evidence="2" key="1">
    <citation type="submission" date="2012-04" db="EMBL/GenBank/DDBJ databases">
        <title>The Genome Sequence of Loa loa.</title>
        <authorList>
            <consortium name="The Broad Institute Genome Sequencing Platform"/>
            <consortium name="Broad Institute Genome Sequencing Center for Infectious Disease"/>
            <person name="Nutman T.B."/>
            <person name="Fink D.L."/>
            <person name="Russ C."/>
            <person name="Young S."/>
            <person name="Zeng Q."/>
            <person name="Gargeya S."/>
            <person name="Alvarado L."/>
            <person name="Berlin A."/>
            <person name="Chapman S.B."/>
            <person name="Chen Z."/>
            <person name="Freedman E."/>
            <person name="Gellesch M."/>
            <person name="Goldberg J."/>
            <person name="Griggs A."/>
            <person name="Gujja S."/>
            <person name="Heilman E.R."/>
            <person name="Heiman D."/>
            <person name="Howarth C."/>
            <person name="Mehta T."/>
            <person name="Neiman D."/>
            <person name="Pearson M."/>
            <person name="Roberts A."/>
            <person name="Saif S."/>
            <person name="Shea T."/>
            <person name="Shenoy N."/>
            <person name="Sisk P."/>
            <person name="Stolte C."/>
            <person name="Sykes S."/>
            <person name="White J."/>
            <person name="Yandava C."/>
            <person name="Haas B."/>
            <person name="Henn M.R."/>
            <person name="Nusbaum C."/>
            <person name="Birren B."/>
        </authorList>
    </citation>
    <scope>NUCLEOTIDE SEQUENCE [LARGE SCALE GENOMIC DNA]</scope>
</reference>
<accession>A0A1S0TJ80</accession>
<dbReference type="InParanoid" id="A0A1S0TJ80"/>